<feature type="chain" id="PRO_5046727286" description="Outer membrane lipoprotein-sorting protein" evidence="1">
    <location>
        <begin position="24"/>
        <end position="250"/>
    </location>
</feature>
<evidence type="ECO:0000313" key="2">
    <source>
        <dbReference type="EMBL" id="GAA0871743.1"/>
    </source>
</evidence>
<proteinExistence type="predicted"/>
<comment type="caution">
    <text evidence="2">The sequence shown here is derived from an EMBL/GenBank/DDBJ whole genome shotgun (WGS) entry which is preliminary data.</text>
</comment>
<dbReference type="EMBL" id="BAAAFG010000005">
    <property type="protein sequence ID" value="GAA0871743.1"/>
    <property type="molecule type" value="Genomic_DNA"/>
</dbReference>
<evidence type="ECO:0000313" key="3">
    <source>
        <dbReference type="Proteomes" id="UP001500507"/>
    </source>
</evidence>
<keyword evidence="1" id="KW-0732">Signal</keyword>
<keyword evidence="3" id="KW-1185">Reference proteome</keyword>
<dbReference type="Proteomes" id="UP001500507">
    <property type="component" value="Unassembled WGS sequence"/>
</dbReference>
<gene>
    <name evidence="2" type="ORF">GCM10009117_08890</name>
</gene>
<organism evidence="2 3">
    <name type="scientific">Gangjinia marincola</name>
    <dbReference type="NCBI Taxonomy" id="578463"/>
    <lineage>
        <taxon>Bacteria</taxon>
        <taxon>Pseudomonadati</taxon>
        <taxon>Bacteroidota</taxon>
        <taxon>Flavobacteriia</taxon>
        <taxon>Flavobacteriales</taxon>
        <taxon>Flavobacteriaceae</taxon>
        <taxon>Gangjinia</taxon>
    </lineage>
</organism>
<protein>
    <recommendedName>
        <fullName evidence="4">Outer membrane lipoprotein-sorting protein</fullName>
    </recommendedName>
</protein>
<accession>A0ABP3XTR3</accession>
<reference evidence="3" key="1">
    <citation type="journal article" date="2019" name="Int. J. Syst. Evol. Microbiol.">
        <title>The Global Catalogue of Microorganisms (GCM) 10K type strain sequencing project: providing services to taxonomists for standard genome sequencing and annotation.</title>
        <authorList>
            <consortium name="The Broad Institute Genomics Platform"/>
            <consortium name="The Broad Institute Genome Sequencing Center for Infectious Disease"/>
            <person name="Wu L."/>
            <person name="Ma J."/>
        </authorList>
    </citation>
    <scope>NUCLEOTIDE SEQUENCE [LARGE SCALE GENOMIC DNA]</scope>
    <source>
        <strain evidence="3">JCM 16082</strain>
    </source>
</reference>
<evidence type="ECO:0008006" key="4">
    <source>
        <dbReference type="Google" id="ProtNLM"/>
    </source>
</evidence>
<sequence>MKRIQQLLFIAAITIGFTTNAQTADEIVENYFENTGGEEAWQNIEAMRLTGKAGMGPQEFPFVQTVTDEGKMAIVVDLQGQQFVPQAFDGEMMWTTNFQSMEAEAADKETSDNFKQEAQDMIDTFLNYKEKGYSLELMGEETVEGTEAFKIKVLKKPVMVDGKEVENFSTFYFDKENFVPIMSEQTVKMGPQKGMQTQTIFSDYQEAGDIYYPYSITQKFNGQVGQTIKIEKIEINPDIDEAMFKMPVKE</sequence>
<evidence type="ECO:0000256" key="1">
    <source>
        <dbReference type="SAM" id="SignalP"/>
    </source>
</evidence>
<dbReference type="Gene3D" id="2.50.20.10">
    <property type="entry name" value="Lipoprotein localisation LolA/LolB/LppX"/>
    <property type="match status" value="1"/>
</dbReference>
<dbReference type="RefSeq" id="WP_343764398.1">
    <property type="nucleotide sequence ID" value="NZ_BAAAFG010000005.1"/>
</dbReference>
<name>A0ABP3XTR3_9FLAO</name>
<feature type="signal peptide" evidence="1">
    <location>
        <begin position="1"/>
        <end position="23"/>
    </location>
</feature>